<dbReference type="SUPFAM" id="SSF49464">
    <property type="entry name" value="Carboxypeptidase regulatory domain-like"/>
    <property type="match status" value="1"/>
</dbReference>
<dbReference type="Pfam" id="PF13715">
    <property type="entry name" value="CarbopepD_reg_2"/>
    <property type="match status" value="1"/>
</dbReference>
<keyword evidence="1" id="KW-0645">Protease</keyword>
<dbReference type="KEGG" id="fbm:MQE35_04680"/>
<name>A0A9E6ZXC2_9FLAO</name>
<evidence type="ECO:0000313" key="2">
    <source>
        <dbReference type="Proteomes" id="UP000831290"/>
    </source>
</evidence>
<dbReference type="AlphaFoldDB" id="A0A9E6ZXC2"/>
<evidence type="ECO:0000313" key="1">
    <source>
        <dbReference type="EMBL" id="UOB18586.1"/>
    </source>
</evidence>
<dbReference type="Gene3D" id="2.60.40.1120">
    <property type="entry name" value="Carboxypeptidase-like, regulatory domain"/>
    <property type="match status" value="1"/>
</dbReference>
<dbReference type="GO" id="GO:0004180">
    <property type="term" value="F:carboxypeptidase activity"/>
    <property type="evidence" value="ECO:0007669"/>
    <property type="project" value="UniProtKB-KW"/>
</dbReference>
<keyword evidence="1" id="KW-0121">Carboxypeptidase</keyword>
<protein>
    <submittedName>
        <fullName evidence="1">Carboxypeptidase-like regulatory domain-containing protein</fullName>
    </submittedName>
</protein>
<sequence length="159" mass="17245">MKKKSLFQKQMFATGMGCPVDDPWSNYGGSCSNKSLASVTSRVVSKSDNMPLPGANIYLQSDPTKGVATNQEGIFNMDAIPSNGKIVISYIGFKPMVIDSTSVPAVIYLEEDIQTLDDVIVTATKPDNLKKLGWIALGTLVVFALARKKDKKKEVKAKV</sequence>
<keyword evidence="1" id="KW-0378">Hydrolase</keyword>
<organism evidence="1 2">
    <name type="scientific">Abyssalbus ytuae</name>
    <dbReference type="NCBI Taxonomy" id="2926907"/>
    <lineage>
        <taxon>Bacteria</taxon>
        <taxon>Pseudomonadati</taxon>
        <taxon>Bacteroidota</taxon>
        <taxon>Flavobacteriia</taxon>
        <taxon>Flavobacteriales</taxon>
        <taxon>Flavobacteriaceae</taxon>
        <taxon>Abyssalbus</taxon>
    </lineage>
</organism>
<accession>A0A9E6ZXC2</accession>
<reference evidence="1" key="1">
    <citation type="submission" date="2022-03" db="EMBL/GenBank/DDBJ databases">
        <title>Description of Abyssus ytuae gen. nov., sp. nov., a novel member of the family Flavobacteriaceae isolated from the sediment of Mariana Trench.</title>
        <authorList>
            <person name="Zhang J."/>
            <person name="Xu X."/>
        </authorList>
    </citation>
    <scope>NUCLEOTIDE SEQUENCE</scope>
    <source>
        <strain evidence="1">MT3330</strain>
    </source>
</reference>
<dbReference type="RefSeq" id="WP_255845128.1">
    <property type="nucleotide sequence ID" value="NZ_CP094358.1"/>
</dbReference>
<dbReference type="InterPro" id="IPR008969">
    <property type="entry name" value="CarboxyPept-like_regulatory"/>
</dbReference>
<gene>
    <name evidence="1" type="ORF">MQE35_04680</name>
</gene>
<dbReference type="Proteomes" id="UP000831290">
    <property type="component" value="Chromosome"/>
</dbReference>
<proteinExistence type="predicted"/>
<dbReference type="EMBL" id="CP094358">
    <property type="protein sequence ID" value="UOB18586.1"/>
    <property type="molecule type" value="Genomic_DNA"/>
</dbReference>
<keyword evidence="2" id="KW-1185">Reference proteome</keyword>